<dbReference type="InterPro" id="IPR055073">
    <property type="entry name" value="NOMO1-like_9th"/>
</dbReference>
<feature type="domain" description="NOMO seventh transthyretin-like" evidence="3">
    <location>
        <begin position="341"/>
        <end position="414"/>
    </location>
</feature>
<dbReference type="Pfam" id="PF23141">
    <property type="entry name" value="Ig_NOMO"/>
    <property type="match status" value="1"/>
</dbReference>
<dbReference type="Gene3D" id="2.60.40.1120">
    <property type="entry name" value="Carboxypeptidase-like, regulatory domain"/>
    <property type="match status" value="1"/>
</dbReference>
<feature type="domain" description="NOMO fifth transthyretin-like" evidence="5">
    <location>
        <begin position="157"/>
        <end position="246"/>
    </location>
</feature>
<dbReference type="InterPro" id="IPR056191">
    <property type="entry name" value="NOMO_12th"/>
</dbReference>
<evidence type="ECO:0000259" key="4">
    <source>
        <dbReference type="Pfam" id="PF23192"/>
    </source>
</evidence>
<dbReference type="Pfam" id="PF23194">
    <property type="entry name" value="NOMO_5th"/>
    <property type="match status" value="1"/>
</dbReference>
<dbReference type="InterPro" id="IPR013784">
    <property type="entry name" value="Carb-bd-like_fold"/>
</dbReference>
<dbReference type="Proteomes" id="UP000694388">
    <property type="component" value="Unplaced"/>
</dbReference>
<evidence type="ECO:0000313" key="6">
    <source>
        <dbReference type="Ensembl" id="ENSEBUP00000006513.1"/>
    </source>
</evidence>
<dbReference type="GO" id="GO:0030246">
    <property type="term" value="F:carbohydrate binding"/>
    <property type="evidence" value="ECO:0007669"/>
    <property type="project" value="InterPro"/>
</dbReference>
<evidence type="ECO:0000313" key="7">
    <source>
        <dbReference type="Proteomes" id="UP000694388"/>
    </source>
</evidence>
<dbReference type="GeneTree" id="ENSGT00390000000089"/>
<dbReference type="Ensembl" id="ENSEBUT00000018845.1">
    <property type="protein sequence ID" value="ENSEBUP00000018269.1"/>
    <property type="gene ID" value="ENSEBUG00000011373.1"/>
</dbReference>
<dbReference type="SUPFAM" id="SSF49452">
    <property type="entry name" value="Starch-binding domain-like"/>
    <property type="match status" value="2"/>
</dbReference>
<dbReference type="InterPro" id="IPR056190">
    <property type="entry name" value="NOMO_5th"/>
</dbReference>
<evidence type="ECO:0000256" key="1">
    <source>
        <dbReference type="ARBA" id="ARBA00022729"/>
    </source>
</evidence>
<reference evidence="6" key="1">
    <citation type="submission" date="2025-05" db="UniProtKB">
        <authorList>
            <consortium name="Ensembl"/>
        </authorList>
    </citation>
    <scope>IDENTIFICATION</scope>
</reference>
<name>A0A8C4NGS2_EPTBU</name>
<dbReference type="Pfam" id="PF13620">
    <property type="entry name" value="CarboxypepD_reg"/>
    <property type="match status" value="1"/>
</dbReference>
<feature type="domain" description="NOMO C-terminal transthyretin-like" evidence="4">
    <location>
        <begin position="791"/>
        <end position="883"/>
    </location>
</feature>
<dbReference type="OMA" id="FVFKGFG"/>
<dbReference type="InterPro" id="IPR056319">
    <property type="entry name" value="NOMO_7th"/>
</dbReference>
<feature type="domain" description="NOMO-like ninth beta-sandwich" evidence="2">
    <location>
        <begin position="535"/>
        <end position="609"/>
    </location>
</feature>
<accession>A0A8C4NGS2</accession>
<dbReference type="Pfam" id="PF22902">
    <property type="entry name" value="NOMO1-like_9th"/>
    <property type="match status" value="1"/>
</dbReference>
<dbReference type="GO" id="GO:0005789">
    <property type="term" value="C:endoplasmic reticulum membrane"/>
    <property type="evidence" value="ECO:0007669"/>
    <property type="project" value="TreeGrafter"/>
</dbReference>
<dbReference type="InterPro" id="IPR051417">
    <property type="entry name" value="SDr/BOS_complex"/>
</dbReference>
<dbReference type="PANTHER" id="PTHR23303">
    <property type="entry name" value="CARBOXYPEPTIDASE REGULATORY REGION-CONTAINING"/>
    <property type="match status" value="1"/>
</dbReference>
<proteinExistence type="predicted"/>
<keyword evidence="1" id="KW-0732">Signal</keyword>
<dbReference type="Ensembl" id="ENSEBUT00000006969.1">
    <property type="protein sequence ID" value="ENSEBUP00000006513.1"/>
    <property type="gene ID" value="ENSEBUG00000004309.1"/>
</dbReference>
<dbReference type="SUPFAM" id="SSF49464">
    <property type="entry name" value="Carboxypeptidase regulatory domain-like"/>
    <property type="match status" value="1"/>
</dbReference>
<evidence type="ECO:0000259" key="3">
    <source>
        <dbReference type="Pfam" id="PF23141"/>
    </source>
</evidence>
<evidence type="ECO:0000259" key="5">
    <source>
        <dbReference type="Pfam" id="PF23194"/>
    </source>
</evidence>
<organism evidence="6 7">
    <name type="scientific">Eptatretus burgeri</name>
    <name type="common">Inshore hagfish</name>
    <dbReference type="NCBI Taxonomy" id="7764"/>
    <lineage>
        <taxon>Eukaryota</taxon>
        <taxon>Metazoa</taxon>
        <taxon>Chordata</taxon>
        <taxon>Craniata</taxon>
        <taxon>Vertebrata</taxon>
        <taxon>Cyclostomata</taxon>
        <taxon>Myxini</taxon>
        <taxon>Myxiniformes</taxon>
        <taxon>Myxinidae</taxon>
        <taxon>Eptatretinae</taxon>
        <taxon>Eptatretus</taxon>
    </lineage>
</organism>
<sequence>MDPVAGFSAPSDLPQFICSATSDSKGHFFFSLPPGKYELVPFYMGERITFDVAPSRLSFSVQHDSVILKPDFLVMGFSVTGRVLETTDGNGIAGAMVTINDRIKVVTQADGSFRVENMTAGAYTITTTKDHYTFSHLSAIISPGAPNLADIVAVSFSVCGGIFVKRFPEGLRPNQARVVSIEARGPARQIQTTESDPQGSFCFMVEPGQFLLKVLLSEAETQAGLALQPQQIKLVVTDHPVLGLKFDQALASVSGKVFCLASCKGLTISLQRVLLPGERRNMQLVDPGSHATFSFSGLLLGHYRVSVVQDEWCWKNRSLVLELGIAGSPMMLEFRQTGFLLKCSVSHDVSLEFYQEEADPPNVGVYNLTKGLNRFCLSLPGVYKLSPRSCHRFEQETYTYNTARPTLLTLTATHHQVQGTVVSQKYTKDLMVTVKSPGWEKPLVLGPLHSDEEEMWKAKAGMGEGQDRGRIESLSNFLAEFPGPLTFRYTLWARAGELVTVAPSSAELLFSPEYVEAEIHGDWCPQDLQVLRGEAGLFLKGHVHPALQGVQIVIQEQDLNHTLLTLHTDPSGAYRVGPLPAQREYLVSASKEGFLLQAEEDSPGNFKAFALSTVSLKIFTDDGQPLPGVLLSLSGGQFRSNRLTLDDGSLKFTDLTPGQYFVKPMMKEYRFDPTAQMVEVLEGLMMHIDIVGHRIAFSCYGEVTSLNGEPEPGVLVCAVGLGECVSHTEETSTSGKGQFRLRGLLPSCMYNVSIKAEGNDHIERAIPLHTDIQVGQADVSGVKIITFRRTNEFDLSGNVICPPEYLPTLKAVLYRGEDGDSPFQTVSFGHSSFFHFPPLQHDGEVYVLTLDSSLSQVFYDYELPAVSFSTSGLHKHITFNFSPVRRQMEQEVSQGSLLALPLTLLLLLSIYNHDKLLPLLVHLGNRVKASQLLQRTLGKPVFVDEAKKPGKKLKSRKT</sequence>
<dbReference type="InterPro" id="IPR008969">
    <property type="entry name" value="CarboxyPept-like_regulatory"/>
</dbReference>
<protein>
    <submittedName>
        <fullName evidence="6">Nodal modulator</fullName>
    </submittedName>
</protein>
<evidence type="ECO:0000259" key="2">
    <source>
        <dbReference type="Pfam" id="PF22902"/>
    </source>
</evidence>
<dbReference type="AlphaFoldDB" id="A0A8C4NGS2"/>
<dbReference type="Pfam" id="PF23192">
    <property type="entry name" value="NOMO_12th"/>
    <property type="match status" value="1"/>
</dbReference>
<dbReference type="PANTHER" id="PTHR23303:SF14">
    <property type="entry name" value="BOS COMPLEX SUBUNIT NOMO1-RELATED"/>
    <property type="match status" value="1"/>
</dbReference>
<keyword evidence="7" id="KW-1185">Reference proteome</keyword>